<sequence length="108" mass="13207">MERMRSSSVFENITRDMTVVRQHNIVFCQFTSCAYFPLTDSFYPHYLLTHHSFQKKEECFLGRKCKIVENPKIHRSELMQLKQRTKTARLTIETMNYQWKTIRRDNRR</sequence>
<name>A0ABU7CT30_9TELE</name>
<comment type="caution">
    <text evidence="1">The sequence shown here is derived from an EMBL/GenBank/DDBJ whole genome shotgun (WGS) entry which is preliminary data.</text>
</comment>
<dbReference type="EMBL" id="JAHUTJ010001434">
    <property type="protein sequence ID" value="MED6264688.1"/>
    <property type="molecule type" value="Genomic_DNA"/>
</dbReference>
<proteinExistence type="predicted"/>
<evidence type="ECO:0000313" key="1">
    <source>
        <dbReference type="EMBL" id="MED6264688.1"/>
    </source>
</evidence>
<dbReference type="Proteomes" id="UP001352852">
    <property type="component" value="Unassembled WGS sequence"/>
</dbReference>
<keyword evidence="2" id="KW-1185">Reference proteome</keyword>
<reference evidence="1 2" key="1">
    <citation type="submission" date="2021-06" db="EMBL/GenBank/DDBJ databases">
        <authorList>
            <person name="Palmer J.M."/>
        </authorList>
    </citation>
    <scope>NUCLEOTIDE SEQUENCE [LARGE SCALE GENOMIC DNA]</scope>
    <source>
        <strain evidence="1 2">CL_MEX2019</strain>
        <tissue evidence="1">Muscle</tissue>
    </source>
</reference>
<gene>
    <name evidence="1" type="ORF">CHARACLAT_017231</name>
</gene>
<evidence type="ECO:0000313" key="2">
    <source>
        <dbReference type="Proteomes" id="UP001352852"/>
    </source>
</evidence>
<accession>A0ABU7CT30</accession>
<protein>
    <submittedName>
        <fullName evidence="1">Uncharacterized protein</fullName>
    </submittedName>
</protein>
<organism evidence="1 2">
    <name type="scientific">Characodon lateralis</name>
    <dbReference type="NCBI Taxonomy" id="208331"/>
    <lineage>
        <taxon>Eukaryota</taxon>
        <taxon>Metazoa</taxon>
        <taxon>Chordata</taxon>
        <taxon>Craniata</taxon>
        <taxon>Vertebrata</taxon>
        <taxon>Euteleostomi</taxon>
        <taxon>Actinopterygii</taxon>
        <taxon>Neopterygii</taxon>
        <taxon>Teleostei</taxon>
        <taxon>Neoteleostei</taxon>
        <taxon>Acanthomorphata</taxon>
        <taxon>Ovalentaria</taxon>
        <taxon>Atherinomorphae</taxon>
        <taxon>Cyprinodontiformes</taxon>
        <taxon>Goodeidae</taxon>
        <taxon>Characodon</taxon>
    </lineage>
</organism>